<feature type="compositionally biased region" description="Basic and acidic residues" evidence="1">
    <location>
        <begin position="121"/>
        <end position="139"/>
    </location>
</feature>
<feature type="region of interest" description="Disordered" evidence="1">
    <location>
        <begin position="95"/>
        <end position="139"/>
    </location>
</feature>
<feature type="compositionally biased region" description="Basic and acidic residues" evidence="1">
    <location>
        <begin position="95"/>
        <end position="111"/>
    </location>
</feature>
<comment type="caution">
    <text evidence="2">The sequence shown here is derived from an EMBL/GenBank/DDBJ whole genome shotgun (WGS) entry which is preliminary data.</text>
</comment>
<evidence type="ECO:0000313" key="2">
    <source>
        <dbReference type="EMBL" id="TNN62831.1"/>
    </source>
</evidence>
<keyword evidence="3" id="KW-1185">Reference proteome</keyword>
<proteinExistence type="predicted"/>
<dbReference type="EMBL" id="SRLO01000285">
    <property type="protein sequence ID" value="TNN62831.1"/>
    <property type="molecule type" value="Genomic_DNA"/>
</dbReference>
<organism evidence="2 3">
    <name type="scientific">Liparis tanakae</name>
    <name type="common">Tanaka's snailfish</name>
    <dbReference type="NCBI Taxonomy" id="230148"/>
    <lineage>
        <taxon>Eukaryota</taxon>
        <taxon>Metazoa</taxon>
        <taxon>Chordata</taxon>
        <taxon>Craniata</taxon>
        <taxon>Vertebrata</taxon>
        <taxon>Euteleostomi</taxon>
        <taxon>Actinopterygii</taxon>
        <taxon>Neopterygii</taxon>
        <taxon>Teleostei</taxon>
        <taxon>Neoteleostei</taxon>
        <taxon>Acanthomorphata</taxon>
        <taxon>Eupercaria</taxon>
        <taxon>Perciformes</taxon>
        <taxon>Cottioidei</taxon>
        <taxon>Cottales</taxon>
        <taxon>Liparidae</taxon>
        <taxon>Liparis</taxon>
    </lineage>
</organism>
<gene>
    <name evidence="2" type="ORF">EYF80_026906</name>
</gene>
<evidence type="ECO:0000256" key="1">
    <source>
        <dbReference type="SAM" id="MobiDB-lite"/>
    </source>
</evidence>
<protein>
    <submittedName>
        <fullName evidence="2">Uncharacterized protein</fullName>
    </submittedName>
</protein>
<dbReference type="AlphaFoldDB" id="A0A4Z2HB31"/>
<dbReference type="Proteomes" id="UP000314294">
    <property type="component" value="Unassembled WGS sequence"/>
</dbReference>
<reference evidence="2 3" key="1">
    <citation type="submission" date="2019-03" db="EMBL/GenBank/DDBJ databases">
        <title>First draft genome of Liparis tanakae, snailfish: a comprehensive survey of snailfish specific genes.</title>
        <authorList>
            <person name="Kim W."/>
            <person name="Song I."/>
            <person name="Jeong J.-H."/>
            <person name="Kim D."/>
            <person name="Kim S."/>
            <person name="Ryu S."/>
            <person name="Song J.Y."/>
            <person name="Lee S.K."/>
        </authorList>
    </citation>
    <scope>NUCLEOTIDE SEQUENCE [LARGE SCALE GENOMIC DNA]</scope>
    <source>
        <tissue evidence="2">Muscle</tissue>
    </source>
</reference>
<name>A0A4Z2HB31_9TELE</name>
<evidence type="ECO:0000313" key="3">
    <source>
        <dbReference type="Proteomes" id="UP000314294"/>
    </source>
</evidence>
<sequence length="139" mass="15827">MLDVTHGFSILNVGDPHPIHLLLHTGVQLLLREEGRTKNLNATDVFQASRHDAVWLVKDFLQVKAYLGGPEAEGCGLDVGFLFVHQQQGFVFYETQREQSDTRPCDREGGAGRRLLSGNLQEKDNRKGDEWEKKRQKDR</sequence>
<accession>A0A4Z2HB31</accession>